<feature type="compositionally biased region" description="Basic and acidic residues" evidence="1">
    <location>
        <begin position="42"/>
        <end position="53"/>
    </location>
</feature>
<protein>
    <submittedName>
        <fullName evidence="2">Uncharacterized protein</fullName>
    </submittedName>
</protein>
<evidence type="ECO:0000256" key="1">
    <source>
        <dbReference type="SAM" id="MobiDB-lite"/>
    </source>
</evidence>
<comment type="caution">
    <text evidence="2">The sequence shown here is derived from an EMBL/GenBank/DDBJ whole genome shotgun (WGS) entry which is preliminary data.</text>
</comment>
<evidence type="ECO:0000313" key="3">
    <source>
        <dbReference type="Proteomes" id="UP000612055"/>
    </source>
</evidence>
<name>A0A836BMP6_9CHLO</name>
<reference evidence="2" key="1">
    <citation type="journal article" date="2020" name="bioRxiv">
        <title>Comparative genomics of Chlamydomonas.</title>
        <authorList>
            <person name="Craig R.J."/>
            <person name="Hasan A.R."/>
            <person name="Ness R.W."/>
            <person name="Keightley P.D."/>
        </authorList>
    </citation>
    <scope>NUCLEOTIDE SEQUENCE</scope>
    <source>
        <strain evidence="2">CCAP 11/70</strain>
    </source>
</reference>
<organism evidence="2 3">
    <name type="scientific">Edaphochlamys debaryana</name>
    <dbReference type="NCBI Taxonomy" id="47281"/>
    <lineage>
        <taxon>Eukaryota</taxon>
        <taxon>Viridiplantae</taxon>
        <taxon>Chlorophyta</taxon>
        <taxon>core chlorophytes</taxon>
        <taxon>Chlorophyceae</taxon>
        <taxon>CS clade</taxon>
        <taxon>Chlamydomonadales</taxon>
        <taxon>Chlamydomonadales incertae sedis</taxon>
        <taxon>Edaphochlamys</taxon>
    </lineage>
</organism>
<sequence length="78" mass="8260">MVEGRTSREAAGGAGPKTWRLVVEVDGRQHSANTGGWGESPADQRARDRGKEEAALGPFYFGLPAPAPRPTMYSCSGV</sequence>
<gene>
    <name evidence="2" type="ORF">HYH03_018880</name>
</gene>
<dbReference type="EMBL" id="JAEHOE010000250">
    <property type="protein sequence ID" value="KAG2482170.1"/>
    <property type="molecule type" value="Genomic_DNA"/>
</dbReference>
<accession>A0A836BMP6</accession>
<proteinExistence type="predicted"/>
<dbReference type="AlphaFoldDB" id="A0A836BMP6"/>
<feature type="region of interest" description="Disordered" evidence="1">
    <location>
        <begin position="29"/>
        <end position="53"/>
    </location>
</feature>
<dbReference type="Proteomes" id="UP000612055">
    <property type="component" value="Unassembled WGS sequence"/>
</dbReference>
<keyword evidence="3" id="KW-1185">Reference proteome</keyword>
<evidence type="ECO:0000313" key="2">
    <source>
        <dbReference type="EMBL" id="KAG2482170.1"/>
    </source>
</evidence>